<accession>A0A1A8ZXG7</accession>
<evidence type="ECO:0000256" key="1">
    <source>
        <dbReference type="SAM" id="MobiDB-lite"/>
    </source>
</evidence>
<organism evidence="2 3">
    <name type="scientific">Micromonospora auratinigra</name>
    <dbReference type="NCBI Taxonomy" id="261654"/>
    <lineage>
        <taxon>Bacteria</taxon>
        <taxon>Bacillati</taxon>
        <taxon>Actinomycetota</taxon>
        <taxon>Actinomycetes</taxon>
        <taxon>Micromonosporales</taxon>
        <taxon>Micromonosporaceae</taxon>
        <taxon>Micromonospora</taxon>
    </lineage>
</organism>
<evidence type="ECO:0000313" key="2">
    <source>
        <dbReference type="EMBL" id="SBT48621.1"/>
    </source>
</evidence>
<keyword evidence="3" id="KW-1185">Reference proteome</keyword>
<feature type="region of interest" description="Disordered" evidence="1">
    <location>
        <begin position="15"/>
        <end position="57"/>
    </location>
</feature>
<dbReference type="STRING" id="261654.GA0070611_4126"/>
<protein>
    <submittedName>
        <fullName evidence="2">Uncharacterized protein</fullName>
    </submittedName>
</protein>
<dbReference type="OrthoDB" id="3388115at2"/>
<feature type="region of interest" description="Disordered" evidence="1">
    <location>
        <begin position="122"/>
        <end position="147"/>
    </location>
</feature>
<evidence type="ECO:0000313" key="3">
    <source>
        <dbReference type="Proteomes" id="UP000199385"/>
    </source>
</evidence>
<dbReference type="EMBL" id="LT594323">
    <property type="protein sequence ID" value="SBT48621.1"/>
    <property type="molecule type" value="Genomic_DNA"/>
</dbReference>
<proteinExistence type="predicted"/>
<dbReference type="RefSeq" id="WP_091673189.1">
    <property type="nucleotide sequence ID" value="NZ_LT594323.1"/>
</dbReference>
<sequence length="170" mass="17889">MRGDLDETLARLARREEALRRRTTTPGEDPGRDEGGEPVVAGDPVTAGEPAVGRAGHGAYRLRGGARAAEQRDPVEEVAEAVRRVVAEHPGLAVTLRVEQDGQAYPLRISWSGPVVAVGPVAAPAPPSSWPMSVKTVPAPGRDGMAGDPAARLAEMIRRDPSLLEETGPL</sequence>
<dbReference type="PATRIC" id="fig|261654.4.peg.4193"/>
<name>A0A1A8ZXG7_9ACTN</name>
<dbReference type="AlphaFoldDB" id="A0A1A8ZXG7"/>
<dbReference type="Proteomes" id="UP000199385">
    <property type="component" value="Chromosome I"/>
</dbReference>
<gene>
    <name evidence="2" type="ORF">GA0070611_4126</name>
</gene>
<reference evidence="3" key="1">
    <citation type="submission" date="2016-06" db="EMBL/GenBank/DDBJ databases">
        <authorList>
            <person name="Varghese N."/>
            <person name="Submissions Spin"/>
        </authorList>
    </citation>
    <scope>NUCLEOTIDE SEQUENCE [LARGE SCALE GENOMIC DNA]</scope>
    <source>
        <strain evidence="3">DSM 44815</strain>
    </source>
</reference>